<dbReference type="SUPFAM" id="SSF52200">
    <property type="entry name" value="Toll/Interleukin receptor TIR domain"/>
    <property type="match status" value="1"/>
</dbReference>
<dbReference type="Proteomes" id="UP000663860">
    <property type="component" value="Unassembled WGS sequence"/>
</dbReference>
<gene>
    <name evidence="2" type="ORF">IZO911_LOCUS17673</name>
</gene>
<dbReference type="InterPro" id="IPR000157">
    <property type="entry name" value="TIR_dom"/>
</dbReference>
<dbReference type="InterPro" id="IPR035897">
    <property type="entry name" value="Toll_tir_struct_dom_sf"/>
</dbReference>
<reference evidence="2" key="1">
    <citation type="submission" date="2021-02" db="EMBL/GenBank/DDBJ databases">
        <authorList>
            <person name="Nowell W R."/>
        </authorList>
    </citation>
    <scope>NUCLEOTIDE SEQUENCE</scope>
</reference>
<dbReference type="EMBL" id="CAJNOE010000166">
    <property type="protein sequence ID" value="CAF1001613.1"/>
    <property type="molecule type" value="Genomic_DNA"/>
</dbReference>
<comment type="caution">
    <text evidence="2">The sequence shown here is derived from an EMBL/GenBank/DDBJ whole genome shotgun (WGS) entry which is preliminary data.</text>
</comment>
<protein>
    <recommendedName>
        <fullName evidence="1">TIR domain-containing protein</fullName>
    </recommendedName>
</protein>
<dbReference type="PANTHER" id="PTHR46270:SF2">
    <property type="entry name" value="TIR DOMAIN-CONTAINING PROTEIN"/>
    <property type="match status" value="1"/>
</dbReference>
<dbReference type="Pfam" id="PF13676">
    <property type="entry name" value="TIR_2"/>
    <property type="match status" value="1"/>
</dbReference>
<dbReference type="AlphaFoldDB" id="A0A814GV39"/>
<sequence>MNSFVFCKPDIEDKKRMNENFQQIHQLFQQLRQSLIKISTHSPESILNNLANTCSNLIKLEWLTPIDTLDMFEYMLKNCLELLDMTQFIDIIVQHYTTSCLNFFHKISASFNKICEFNLIDNMTCKARQQMYYRLLDQLSSSTRMACFLQNDLSLESTEIDHLQRTITNFCGSLLIIILRYLVLLHGRSINIELDKYQNTIFIPFMTFLDKCFTINKHLHNKILVTEILIFLLKTSSRTQTIPIFIHINYIPACLRWSSLPYLTGYDYLYILGILYNIARHDDGLMLLSSGEYDKILYQFRPEIANTMIVFILYHDTLRTFYLNYFMMMILCFNKFDNYDINTFVTDYLIPTILNASMSSTNEDLNFHLSELWIIIMKLCTRNNYIDHILQNNEFPTFFADILSSCLYYTENTQLDDISNRLTVMALINILWNLSFHDRYKIVLIEHTELIKRLELIRSTDTIDKVVHNIYIPRYIPSLRRAIDGLWHNLYPLSLLKSNNLTSISNKLVHSLVISYSHVDITFCRQIYDIFSKLPQLSISVDFNNGKYLWKEIAETIEQSHLVLFLISKDFYSSPACRQEFFYTIYTLKKTFIPVFINTDYQVSGWLRNPLTRLKHIRFGNEDFMHTCHELLSMINEYLSIKIPPISTPKSISDAKQWNNIDVQQWFIKNNILSELYDFYQFQNGNELLLYGQAISSSTWINEYGRIKLRFEEKYKQKNQQLSSYDFSNFISALERLKNKNISSI</sequence>
<feature type="domain" description="TIR" evidence="1">
    <location>
        <begin position="513"/>
        <end position="621"/>
    </location>
</feature>
<organism evidence="2 3">
    <name type="scientific">Adineta steineri</name>
    <dbReference type="NCBI Taxonomy" id="433720"/>
    <lineage>
        <taxon>Eukaryota</taxon>
        <taxon>Metazoa</taxon>
        <taxon>Spiralia</taxon>
        <taxon>Gnathifera</taxon>
        <taxon>Rotifera</taxon>
        <taxon>Eurotatoria</taxon>
        <taxon>Bdelloidea</taxon>
        <taxon>Adinetida</taxon>
        <taxon>Adinetidae</taxon>
        <taxon>Adineta</taxon>
    </lineage>
</organism>
<dbReference type="GO" id="GO:0007165">
    <property type="term" value="P:signal transduction"/>
    <property type="evidence" value="ECO:0007669"/>
    <property type="project" value="InterPro"/>
</dbReference>
<evidence type="ECO:0000313" key="2">
    <source>
        <dbReference type="EMBL" id="CAF1001613.1"/>
    </source>
</evidence>
<evidence type="ECO:0000313" key="3">
    <source>
        <dbReference type="Proteomes" id="UP000663860"/>
    </source>
</evidence>
<dbReference type="Gene3D" id="3.40.50.10140">
    <property type="entry name" value="Toll/interleukin-1 receptor homology (TIR) domain"/>
    <property type="match status" value="1"/>
</dbReference>
<proteinExistence type="predicted"/>
<accession>A0A814GV39</accession>
<evidence type="ECO:0000259" key="1">
    <source>
        <dbReference type="Pfam" id="PF13676"/>
    </source>
</evidence>
<name>A0A814GV39_9BILA</name>
<dbReference type="PANTHER" id="PTHR46270">
    <property type="entry name" value="ARMADILLO-TYPE FOLD-RELATED"/>
    <property type="match status" value="1"/>
</dbReference>